<dbReference type="CDD" id="cd06171">
    <property type="entry name" value="Sigma70_r4"/>
    <property type="match status" value="1"/>
</dbReference>
<evidence type="ECO:0000256" key="4">
    <source>
        <dbReference type="ARBA" id="ARBA00023125"/>
    </source>
</evidence>
<dbReference type="InterPro" id="IPR014284">
    <property type="entry name" value="RNA_pol_sigma-70_dom"/>
</dbReference>
<dbReference type="GO" id="GO:0006352">
    <property type="term" value="P:DNA-templated transcription initiation"/>
    <property type="evidence" value="ECO:0007669"/>
    <property type="project" value="InterPro"/>
</dbReference>
<evidence type="ECO:0000313" key="9">
    <source>
        <dbReference type="Proteomes" id="UP000198625"/>
    </source>
</evidence>
<evidence type="ECO:0000256" key="1">
    <source>
        <dbReference type="ARBA" id="ARBA00010641"/>
    </source>
</evidence>
<name>A0A1H3KKA5_9FIRM</name>
<dbReference type="NCBIfam" id="TIGR02937">
    <property type="entry name" value="sigma70-ECF"/>
    <property type="match status" value="1"/>
</dbReference>
<feature type="domain" description="RNA polymerase sigma-70 region 2" evidence="6">
    <location>
        <begin position="23"/>
        <end position="88"/>
    </location>
</feature>
<comment type="similarity">
    <text evidence="1">Belongs to the sigma-70 factor family. ECF subfamily.</text>
</comment>
<dbReference type="SUPFAM" id="SSF88946">
    <property type="entry name" value="Sigma2 domain of RNA polymerase sigma factors"/>
    <property type="match status" value="1"/>
</dbReference>
<dbReference type="STRING" id="415015.SAMN05660462_00221"/>
<dbReference type="SUPFAM" id="SSF88659">
    <property type="entry name" value="Sigma3 and sigma4 domains of RNA polymerase sigma factors"/>
    <property type="match status" value="1"/>
</dbReference>
<gene>
    <name evidence="8" type="ORF">SAMN05660462_00221</name>
</gene>
<keyword evidence="2" id="KW-0805">Transcription regulation</keyword>
<reference evidence="8 9" key="1">
    <citation type="submission" date="2016-10" db="EMBL/GenBank/DDBJ databases">
        <authorList>
            <person name="de Groot N.N."/>
        </authorList>
    </citation>
    <scope>NUCLEOTIDE SEQUENCE [LARGE SCALE GENOMIC DNA]</scope>
    <source>
        <strain evidence="8 9">DSM 21650</strain>
    </source>
</reference>
<dbReference type="Pfam" id="PF04542">
    <property type="entry name" value="Sigma70_r2"/>
    <property type="match status" value="1"/>
</dbReference>
<dbReference type="Proteomes" id="UP000198625">
    <property type="component" value="Unassembled WGS sequence"/>
</dbReference>
<dbReference type="PANTHER" id="PTHR43133">
    <property type="entry name" value="RNA POLYMERASE ECF-TYPE SIGMA FACTO"/>
    <property type="match status" value="1"/>
</dbReference>
<dbReference type="AlphaFoldDB" id="A0A1H3KKA5"/>
<keyword evidence="4" id="KW-0238">DNA-binding</keyword>
<keyword evidence="9" id="KW-1185">Reference proteome</keyword>
<evidence type="ECO:0000256" key="3">
    <source>
        <dbReference type="ARBA" id="ARBA00023082"/>
    </source>
</evidence>
<evidence type="ECO:0000259" key="6">
    <source>
        <dbReference type="Pfam" id="PF04542"/>
    </source>
</evidence>
<dbReference type="InterPro" id="IPR036388">
    <property type="entry name" value="WH-like_DNA-bd_sf"/>
</dbReference>
<dbReference type="Pfam" id="PF04545">
    <property type="entry name" value="Sigma70_r4"/>
    <property type="match status" value="1"/>
</dbReference>
<evidence type="ECO:0000259" key="7">
    <source>
        <dbReference type="Pfam" id="PF04545"/>
    </source>
</evidence>
<dbReference type="Gene3D" id="1.10.10.10">
    <property type="entry name" value="Winged helix-like DNA-binding domain superfamily/Winged helix DNA-binding domain"/>
    <property type="match status" value="1"/>
</dbReference>
<dbReference type="GO" id="GO:0003677">
    <property type="term" value="F:DNA binding"/>
    <property type="evidence" value="ECO:0007669"/>
    <property type="project" value="UniProtKB-KW"/>
</dbReference>
<keyword evidence="5" id="KW-0804">Transcription</keyword>
<protein>
    <submittedName>
        <fullName evidence="8">RNA polymerase sigma-70 factor, ECF subfamily</fullName>
    </submittedName>
</protein>
<evidence type="ECO:0000256" key="5">
    <source>
        <dbReference type="ARBA" id="ARBA00023163"/>
    </source>
</evidence>
<dbReference type="InterPro" id="IPR013325">
    <property type="entry name" value="RNA_pol_sigma_r2"/>
</dbReference>
<accession>A0A1H3KKA5</accession>
<evidence type="ECO:0000256" key="2">
    <source>
        <dbReference type="ARBA" id="ARBA00023015"/>
    </source>
</evidence>
<organism evidence="8 9">
    <name type="scientific">Proteiniborus ethanoligenes</name>
    <dbReference type="NCBI Taxonomy" id="415015"/>
    <lineage>
        <taxon>Bacteria</taxon>
        <taxon>Bacillati</taxon>
        <taxon>Bacillota</taxon>
        <taxon>Clostridia</taxon>
        <taxon>Eubacteriales</taxon>
        <taxon>Proteiniborus</taxon>
    </lineage>
</organism>
<feature type="domain" description="RNA polymerase sigma-70 region 4" evidence="7">
    <location>
        <begin position="117"/>
        <end position="165"/>
    </location>
</feature>
<sequence>MDIEIQVRKAKKGDKEALVGLIMAQKQEYYKLAFIYMKNKEDALDAMSEMILILYEKIYQLKKPEAFYSWSKTILVNCCKKLLKDKSKTIPLDNTVEEGCEARLKEKEEQLLVEEHLSRLNEKHQEVIKLRYYLDLDYQTIAEILKIPLGTVKSRISIGLNKLKESLGGDYYERH</sequence>
<dbReference type="InterPro" id="IPR039425">
    <property type="entry name" value="RNA_pol_sigma-70-like"/>
</dbReference>
<keyword evidence="3" id="KW-0731">Sigma factor</keyword>
<evidence type="ECO:0000313" key="8">
    <source>
        <dbReference type="EMBL" id="SDY52621.1"/>
    </source>
</evidence>
<dbReference type="InterPro" id="IPR013324">
    <property type="entry name" value="RNA_pol_sigma_r3/r4-like"/>
</dbReference>
<dbReference type="InterPro" id="IPR007630">
    <property type="entry name" value="RNA_pol_sigma70_r4"/>
</dbReference>
<dbReference type="InterPro" id="IPR007627">
    <property type="entry name" value="RNA_pol_sigma70_r2"/>
</dbReference>
<dbReference type="EMBL" id="FNQE01000002">
    <property type="protein sequence ID" value="SDY52621.1"/>
    <property type="molecule type" value="Genomic_DNA"/>
</dbReference>
<proteinExistence type="inferred from homology"/>
<dbReference type="GO" id="GO:0016987">
    <property type="term" value="F:sigma factor activity"/>
    <property type="evidence" value="ECO:0007669"/>
    <property type="project" value="UniProtKB-KW"/>
</dbReference>
<dbReference type="PANTHER" id="PTHR43133:SF51">
    <property type="entry name" value="RNA POLYMERASE SIGMA FACTOR"/>
    <property type="match status" value="1"/>
</dbReference>
<dbReference type="Gene3D" id="1.10.1740.10">
    <property type="match status" value="1"/>
</dbReference>